<dbReference type="GO" id="GO:0016020">
    <property type="term" value="C:membrane"/>
    <property type="evidence" value="ECO:0007669"/>
    <property type="project" value="InterPro"/>
</dbReference>
<comment type="similarity">
    <text evidence="1">Belongs to the GerABKA family.</text>
</comment>
<accession>A0A7Y0L702</accession>
<evidence type="ECO:0000313" key="4">
    <source>
        <dbReference type="EMBL" id="NMP24097.1"/>
    </source>
</evidence>
<reference evidence="4 5" key="1">
    <citation type="submission" date="2020-04" db="EMBL/GenBank/DDBJ databases">
        <authorList>
            <person name="Zhang R."/>
            <person name="Schippers A."/>
        </authorList>
    </citation>
    <scope>NUCLEOTIDE SEQUENCE [LARGE SCALE GENOMIC DNA]</scope>
    <source>
        <strain evidence="4 5">DSM 109850</strain>
    </source>
</reference>
<dbReference type="Pfam" id="PF03323">
    <property type="entry name" value="GerA"/>
    <property type="match status" value="1"/>
</dbReference>
<protein>
    <submittedName>
        <fullName evidence="4">Spore germination protein</fullName>
    </submittedName>
</protein>
<dbReference type="InterPro" id="IPR050768">
    <property type="entry name" value="UPF0353/GerABKA_families"/>
</dbReference>
<organism evidence="4 5">
    <name type="scientific">Sulfobacillus harzensis</name>
    <dbReference type="NCBI Taxonomy" id="2729629"/>
    <lineage>
        <taxon>Bacteria</taxon>
        <taxon>Bacillati</taxon>
        <taxon>Bacillota</taxon>
        <taxon>Clostridia</taxon>
        <taxon>Eubacteriales</taxon>
        <taxon>Clostridiales Family XVII. Incertae Sedis</taxon>
        <taxon>Sulfobacillus</taxon>
    </lineage>
</organism>
<dbReference type="PANTHER" id="PTHR22550:SF5">
    <property type="entry name" value="LEUCINE ZIPPER PROTEIN 4"/>
    <property type="match status" value="1"/>
</dbReference>
<feature type="transmembrane region" description="Helical" evidence="3">
    <location>
        <begin position="368"/>
        <end position="388"/>
    </location>
</feature>
<dbReference type="PANTHER" id="PTHR22550">
    <property type="entry name" value="SPORE GERMINATION PROTEIN"/>
    <property type="match status" value="1"/>
</dbReference>
<comment type="caution">
    <text evidence="4">The sequence shown here is derived from an EMBL/GenBank/DDBJ whole genome shotgun (WGS) entry which is preliminary data.</text>
</comment>
<feature type="transmembrane region" description="Helical" evidence="3">
    <location>
        <begin position="341"/>
        <end position="361"/>
    </location>
</feature>
<dbReference type="PIRSF" id="PIRSF005690">
    <property type="entry name" value="GerBA"/>
    <property type="match status" value="1"/>
</dbReference>
<feature type="transmembrane region" description="Helical" evidence="3">
    <location>
        <begin position="394"/>
        <end position="415"/>
    </location>
</feature>
<keyword evidence="2 3" id="KW-0472">Membrane</keyword>
<proteinExistence type="inferred from homology"/>
<dbReference type="InterPro" id="IPR004995">
    <property type="entry name" value="Spore_Ger"/>
</dbReference>
<keyword evidence="3" id="KW-1133">Transmembrane helix</keyword>
<dbReference type="GO" id="GO:0009847">
    <property type="term" value="P:spore germination"/>
    <property type="evidence" value="ECO:0007669"/>
    <property type="project" value="InterPro"/>
</dbReference>
<dbReference type="EMBL" id="JABBVZ010000083">
    <property type="protein sequence ID" value="NMP24097.1"/>
    <property type="molecule type" value="Genomic_DNA"/>
</dbReference>
<dbReference type="AlphaFoldDB" id="A0A7Y0L702"/>
<feature type="transmembrane region" description="Helical" evidence="3">
    <location>
        <begin position="427"/>
        <end position="449"/>
    </location>
</feature>
<dbReference type="RefSeq" id="WP_169101925.1">
    <property type="nucleotide sequence ID" value="NZ_JABBVZ010000083.1"/>
</dbReference>
<evidence type="ECO:0000256" key="2">
    <source>
        <dbReference type="ARBA" id="ARBA00023136"/>
    </source>
</evidence>
<gene>
    <name evidence="4" type="ORF">HIJ39_17330</name>
</gene>
<name>A0A7Y0L702_9FIRM</name>
<dbReference type="Proteomes" id="UP000533476">
    <property type="component" value="Unassembled WGS sequence"/>
</dbReference>
<keyword evidence="5" id="KW-1185">Reference proteome</keyword>
<sequence length="502" mass="55543">MKKPTWEPIAEELLVALDAWLPSLKMKVAQQALDKGDLAVLERLLKEKQKVAPDLVVELLPESSGSLLMVYIDGLVDSERLTTITTTSGSVVEAFARSGASSKKVGQWDEVVTSFLSGEVALLRQTVPGALLVDLQKSPHRAVDIPHTEQSIRGPQEAFVETSTIKLAQIRRRLPAPNLAVETIPIGRRAPVPCHVVYIDGLASRTVVDTVRRRLQALDLDTATNATRIGSLIRDHSWALFPTVRYSERVDLVTLHLQSGKVAILVAGDPFVITVPATLADFYRTTADYSTTWYDASFVRMIRWLAWGFGIFLPGLYIALTEVNPDLISPSLFDIVSGSHTGLPFTPFVEVLVMILVIEILREAALRLPTILASTIGTVGAIVVGTSVVKAGFVSAQIIVVMTFTALSLFSGPAYELLSSWRIMNWLMLLSAFLLGVYGMLVSTLWLSVELVSLTSFGVPYFVPMSPWRPKDWGDYLWRAPWKRLIRRTTDSRGQDLRWMDS</sequence>
<evidence type="ECO:0000256" key="1">
    <source>
        <dbReference type="ARBA" id="ARBA00005278"/>
    </source>
</evidence>
<evidence type="ECO:0000313" key="5">
    <source>
        <dbReference type="Proteomes" id="UP000533476"/>
    </source>
</evidence>
<keyword evidence="3" id="KW-0812">Transmembrane</keyword>
<feature type="transmembrane region" description="Helical" evidence="3">
    <location>
        <begin position="304"/>
        <end position="321"/>
    </location>
</feature>
<evidence type="ECO:0000256" key="3">
    <source>
        <dbReference type="SAM" id="Phobius"/>
    </source>
</evidence>